<sequence>MLAKAVSQEPEPLTPPTVGFYLDVQNASLLPLAQHGLQLTRLKDHIHLIIPGAATFDTNSASLTPAAQEVLDLLSSLLLDYDKTLIAISGHSDSLGDPNYNQRLSEQRADAVGQYLNNKGVLPRRLVILGLGSSLPLVDNDSPENRAINRRVELELWPLVSNTVQNN</sequence>
<dbReference type="InterPro" id="IPR006665">
    <property type="entry name" value="OmpA-like"/>
</dbReference>
<name>A0A7W2YK22_9GAMM</name>
<evidence type="ECO:0000256" key="2">
    <source>
        <dbReference type="ARBA" id="ARBA00023136"/>
    </source>
</evidence>
<accession>A0A7W2YK22</accession>
<comment type="subcellular location">
    <subcellularLocation>
        <location evidence="1">Cell outer membrane</location>
    </subcellularLocation>
</comment>
<dbReference type="InterPro" id="IPR036737">
    <property type="entry name" value="OmpA-like_sf"/>
</dbReference>
<dbReference type="EMBL" id="JACFXU010000015">
    <property type="protein sequence ID" value="MBA6413707.1"/>
    <property type="molecule type" value="Genomic_DNA"/>
</dbReference>
<dbReference type="Proteomes" id="UP000539350">
    <property type="component" value="Unassembled WGS sequence"/>
</dbReference>
<comment type="caution">
    <text evidence="6">The sequence shown here is derived from an EMBL/GenBank/DDBJ whole genome shotgun (WGS) entry which is preliminary data.</text>
</comment>
<dbReference type="CDD" id="cd07185">
    <property type="entry name" value="OmpA_C-like"/>
    <property type="match status" value="1"/>
</dbReference>
<keyword evidence="7" id="KW-1185">Reference proteome</keyword>
<dbReference type="PANTHER" id="PTHR30329:SF21">
    <property type="entry name" value="LIPOPROTEIN YIAD-RELATED"/>
    <property type="match status" value="1"/>
</dbReference>
<keyword evidence="2 4" id="KW-0472">Membrane</keyword>
<dbReference type="GO" id="GO:0009279">
    <property type="term" value="C:cell outer membrane"/>
    <property type="evidence" value="ECO:0007669"/>
    <property type="project" value="UniProtKB-SubCell"/>
</dbReference>
<dbReference type="SUPFAM" id="SSF103088">
    <property type="entry name" value="OmpA-like"/>
    <property type="match status" value="1"/>
</dbReference>
<dbReference type="RefSeq" id="WP_182173578.1">
    <property type="nucleotide sequence ID" value="NZ_JACFXU010000015.1"/>
</dbReference>
<organism evidence="6 7">
    <name type="scientific">Sediminihaliea albiluteola</name>
    <dbReference type="NCBI Taxonomy" id="2758564"/>
    <lineage>
        <taxon>Bacteria</taxon>
        <taxon>Pseudomonadati</taxon>
        <taxon>Pseudomonadota</taxon>
        <taxon>Gammaproteobacteria</taxon>
        <taxon>Cellvibrionales</taxon>
        <taxon>Halieaceae</taxon>
        <taxon>Sediminihaliea</taxon>
    </lineage>
</organism>
<dbReference type="PROSITE" id="PS51123">
    <property type="entry name" value="OMPA_2"/>
    <property type="match status" value="1"/>
</dbReference>
<evidence type="ECO:0000259" key="5">
    <source>
        <dbReference type="PROSITE" id="PS51123"/>
    </source>
</evidence>
<reference evidence="6 7" key="1">
    <citation type="submission" date="2020-07" db="EMBL/GenBank/DDBJ databases">
        <title>Halieaceae bacterium, F7430, whole genome shotgun sequencing project.</title>
        <authorList>
            <person name="Jiang S."/>
            <person name="Liu Z.W."/>
            <person name="Du Z.J."/>
        </authorList>
    </citation>
    <scope>NUCLEOTIDE SEQUENCE [LARGE SCALE GENOMIC DNA]</scope>
    <source>
        <strain evidence="6 7">F7430</strain>
    </source>
</reference>
<dbReference type="PANTHER" id="PTHR30329">
    <property type="entry name" value="STATOR ELEMENT OF FLAGELLAR MOTOR COMPLEX"/>
    <property type="match status" value="1"/>
</dbReference>
<dbReference type="PRINTS" id="PR01021">
    <property type="entry name" value="OMPADOMAIN"/>
</dbReference>
<evidence type="ECO:0000256" key="1">
    <source>
        <dbReference type="ARBA" id="ARBA00004442"/>
    </source>
</evidence>
<protein>
    <submittedName>
        <fullName evidence="6">OmpA family protein</fullName>
    </submittedName>
</protein>
<evidence type="ECO:0000313" key="7">
    <source>
        <dbReference type="Proteomes" id="UP000539350"/>
    </source>
</evidence>
<dbReference type="Pfam" id="PF00691">
    <property type="entry name" value="OmpA"/>
    <property type="match status" value="1"/>
</dbReference>
<gene>
    <name evidence="6" type="ORF">H2508_11360</name>
</gene>
<evidence type="ECO:0000313" key="6">
    <source>
        <dbReference type="EMBL" id="MBA6413707.1"/>
    </source>
</evidence>
<dbReference type="AlphaFoldDB" id="A0A7W2YK22"/>
<dbReference type="InterPro" id="IPR006664">
    <property type="entry name" value="OMP_bac"/>
</dbReference>
<keyword evidence="3" id="KW-0998">Cell outer membrane</keyword>
<evidence type="ECO:0000256" key="3">
    <source>
        <dbReference type="ARBA" id="ARBA00023237"/>
    </source>
</evidence>
<evidence type="ECO:0000256" key="4">
    <source>
        <dbReference type="PROSITE-ProRule" id="PRU00473"/>
    </source>
</evidence>
<feature type="domain" description="OmpA-like" evidence="5">
    <location>
        <begin position="43"/>
        <end position="160"/>
    </location>
</feature>
<dbReference type="Gene3D" id="3.30.1330.60">
    <property type="entry name" value="OmpA-like domain"/>
    <property type="match status" value="1"/>
</dbReference>
<dbReference type="InterPro" id="IPR050330">
    <property type="entry name" value="Bact_OuterMem_StrucFunc"/>
</dbReference>
<proteinExistence type="predicted"/>